<evidence type="ECO:0000313" key="4">
    <source>
        <dbReference type="Proteomes" id="UP000180235"/>
    </source>
</evidence>
<proteinExistence type="predicted"/>
<dbReference type="SMART" id="SM00909">
    <property type="entry name" value="Germane"/>
    <property type="match status" value="1"/>
</dbReference>
<dbReference type="Proteomes" id="UP000180235">
    <property type="component" value="Chromosome"/>
</dbReference>
<name>A0A1J0AH91_9CYAN</name>
<dbReference type="KEGG" id="glt:GlitD10_2957"/>
<evidence type="ECO:0000313" key="3">
    <source>
        <dbReference type="EMBL" id="APB35302.1"/>
    </source>
</evidence>
<keyword evidence="1" id="KW-0472">Membrane</keyword>
<dbReference type="AlphaFoldDB" id="A0A1J0AH91"/>
<keyword evidence="4" id="KW-1185">Reference proteome</keyword>
<gene>
    <name evidence="3" type="ORF">GlitD10_2957</name>
</gene>
<dbReference type="EMBL" id="CP017675">
    <property type="protein sequence ID" value="APB35302.1"/>
    <property type="molecule type" value="Genomic_DNA"/>
</dbReference>
<keyword evidence="1" id="KW-1133">Transmembrane helix</keyword>
<protein>
    <submittedName>
        <fullName evidence="3">Spore germination protein</fullName>
    </submittedName>
</protein>
<dbReference type="Pfam" id="PF10646">
    <property type="entry name" value="Germane"/>
    <property type="match status" value="1"/>
</dbReference>
<reference evidence="3 4" key="1">
    <citation type="submission" date="2016-10" db="EMBL/GenBank/DDBJ databases">
        <title>Description of Gloeomargarita lithophora gen. nov., sp. nov., a thylakoid-bearing basal-branching cyanobacterium with intracellular carbonates, and proposal for Gloeomargaritales ord. nov.</title>
        <authorList>
            <person name="Moreira D."/>
            <person name="Tavera R."/>
            <person name="Benzerara K."/>
            <person name="Skouri-Panet F."/>
            <person name="Couradeau E."/>
            <person name="Gerard E."/>
            <person name="Loussert C."/>
            <person name="Novelo E."/>
            <person name="Zivanovic Y."/>
            <person name="Lopez-Garcia P."/>
        </authorList>
    </citation>
    <scope>NUCLEOTIDE SEQUENCE [LARGE SCALE GENOMIC DNA]</scope>
    <source>
        <strain evidence="3 4">D10</strain>
    </source>
</reference>
<dbReference type="OrthoDB" id="510914at2"/>
<dbReference type="STRING" id="1188229.GlitD10_2957"/>
<evidence type="ECO:0000256" key="1">
    <source>
        <dbReference type="SAM" id="Phobius"/>
    </source>
</evidence>
<accession>A0A1J0AH91</accession>
<evidence type="ECO:0000259" key="2">
    <source>
        <dbReference type="SMART" id="SM00909"/>
    </source>
</evidence>
<dbReference type="InterPro" id="IPR019606">
    <property type="entry name" value="GerMN"/>
</dbReference>
<dbReference type="RefSeq" id="WP_071455615.1">
    <property type="nucleotide sequence ID" value="NZ_CP017675.1"/>
</dbReference>
<feature type="transmembrane region" description="Helical" evidence="1">
    <location>
        <begin position="12"/>
        <end position="35"/>
    </location>
</feature>
<organism evidence="3 4">
    <name type="scientific">Gloeomargarita lithophora Alchichica-D10</name>
    <dbReference type="NCBI Taxonomy" id="1188229"/>
    <lineage>
        <taxon>Bacteria</taxon>
        <taxon>Bacillati</taxon>
        <taxon>Cyanobacteriota</taxon>
        <taxon>Cyanophyceae</taxon>
        <taxon>Gloeomargaritales</taxon>
        <taxon>Gloeomargaritaceae</taxon>
        <taxon>Gloeomargarita</taxon>
    </lineage>
</organism>
<feature type="domain" description="GerMN" evidence="2">
    <location>
        <begin position="84"/>
        <end position="169"/>
    </location>
</feature>
<keyword evidence="1" id="KW-0812">Transmembrane</keyword>
<sequence length="193" mass="21061">MIRSGLGWKSRRLWWLVLAASVVVGGVGGGTIWWVQHSRQTESQPFVVTAEQPRLYWLKIQQGQEMLVSDPLFTVPKDDPTAALRQAVNLILGSPPNEMTTAIPTGTRLLSLELKAGAVYVNLSQEFTTGGGSYSVIYRMAQVIYTASSLNPQAPIYLLIEGQPAPPIAGEGLVIDFPTTRRQFAQEAGLPLI</sequence>